<proteinExistence type="predicted"/>
<comment type="caution">
    <text evidence="2">The sequence shown here is derived from an EMBL/GenBank/DDBJ whole genome shotgun (WGS) entry which is preliminary data.</text>
</comment>
<dbReference type="AlphaFoldDB" id="A0AAV4U3G0"/>
<evidence type="ECO:0000313" key="3">
    <source>
        <dbReference type="Proteomes" id="UP001054945"/>
    </source>
</evidence>
<keyword evidence="1" id="KW-1133">Transmembrane helix</keyword>
<gene>
    <name evidence="2" type="ORF">CEXT_36631</name>
</gene>
<sequence>MKQKERYKLLSVQQISQNSILTAAIVPYKMMKSVIFVFVLIAVAFCFVDAGYNSYGGYDNYGYGNRGYGGYGGYGLDTIDMVDMVLDTIVMVAMEDMVLATIDMEDMVMATIDMEEIATVDTVDFDMDIIHTCKWEQYSPANPELSELQCKVSHQTYLKLRFSVQVQLCGDTGLHIRLQENNLPVSQKE</sequence>
<dbReference type="EMBL" id="BPLR01012220">
    <property type="protein sequence ID" value="GIY52291.1"/>
    <property type="molecule type" value="Genomic_DNA"/>
</dbReference>
<evidence type="ECO:0000313" key="2">
    <source>
        <dbReference type="EMBL" id="GIY52291.1"/>
    </source>
</evidence>
<dbReference type="Proteomes" id="UP001054945">
    <property type="component" value="Unassembled WGS sequence"/>
</dbReference>
<name>A0AAV4U3G0_CAEEX</name>
<organism evidence="2 3">
    <name type="scientific">Caerostris extrusa</name>
    <name type="common">Bark spider</name>
    <name type="synonym">Caerostris bankana</name>
    <dbReference type="NCBI Taxonomy" id="172846"/>
    <lineage>
        <taxon>Eukaryota</taxon>
        <taxon>Metazoa</taxon>
        <taxon>Ecdysozoa</taxon>
        <taxon>Arthropoda</taxon>
        <taxon>Chelicerata</taxon>
        <taxon>Arachnida</taxon>
        <taxon>Araneae</taxon>
        <taxon>Araneomorphae</taxon>
        <taxon>Entelegynae</taxon>
        <taxon>Araneoidea</taxon>
        <taxon>Araneidae</taxon>
        <taxon>Caerostris</taxon>
    </lineage>
</organism>
<accession>A0AAV4U3G0</accession>
<keyword evidence="1" id="KW-0472">Membrane</keyword>
<reference evidence="2 3" key="1">
    <citation type="submission" date="2021-06" db="EMBL/GenBank/DDBJ databases">
        <title>Caerostris extrusa draft genome.</title>
        <authorList>
            <person name="Kono N."/>
            <person name="Arakawa K."/>
        </authorList>
    </citation>
    <scope>NUCLEOTIDE SEQUENCE [LARGE SCALE GENOMIC DNA]</scope>
</reference>
<evidence type="ECO:0000256" key="1">
    <source>
        <dbReference type="SAM" id="Phobius"/>
    </source>
</evidence>
<protein>
    <submittedName>
        <fullName evidence="2">Uncharacterized protein</fullName>
    </submittedName>
</protein>
<keyword evidence="1" id="KW-0812">Transmembrane</keyword>
<feature type="transmembrane region" description="Helical" evidence="1">
    <location>
        <begin position="34"/>
        <end position="52"/>
    </location>
</feature>
<keyword evidence="3" id="KW-1185">Reference proteome</keyword>